<dbReference type="OrthoDB" id="2821191at2759"/>
<evidence type="ECO:0000313" key="3">
    <source>
        <dbReference type="Proteomes" id="UP000036947"/>
    </source>
</evidence>
<name>A0A0L0N0G8_TOLOC</name>
<keyword evidence="3" id="KW-1185">Reference proteome</keyword>
<comment type="caution">
    <text evidence="2">The sequence shown here is derived from an EMBL/GenBank/DDBJ whole genome shotgun (WGS) entry which is preliminary data.</text>
</comment>
<dbReference type="Gene3D" id="3.40.630.30">
    <property type="match status" value="1"/>
</dbReference>
<dbReference type="SUPFAM" id="SSF55729">
    <property type="entry name" value="Acyl-CoA N-acyltransferases (Nat)"/>
    <property type="match status" value="1"/>
</dbReference>
<reference evidence="2 3" key="1">
    <citation type="journal article" date="2015" name="BMC Genomics">
        <title>The genome of the truffle-parasite Tolypocladium ophioglossoides and the evolution of antifungal peptaibiotics.</title>
        <authorList>
            <person name="Quandt C.A."/>
            <person name="Bushley K.E."/>
            <person name="Spatafora J.W."/>
        </authorList>
    </citation>
    <scope>NUCLEOTIDE SEQUENCE [LARGE SCALE GENOMIC DNA]</scope>
    <source>
        <strain evidence="2 3">CBS 100239</strain>
    </source>
</reference>
<dbReference type="CDD" id="cd04301">
    <property type="entry name" value="NAT_SF"/>
    <property type="match status" value="1"/>
</dbReference>
<sequence>MASTTFHIRNAGSSPNDADFIVAAFDSTIPYLESTGNSGQWGTQLFSEKDGFIQSARDDIEKSETFRQTGQGERIRTFIAQVHDTEYSDSEDGLVRCVDDEGKAFLSVGAITVRDDEFSEHILVNEDLKPHAEQAKEAGGFLFIDVLITDHRVGQRRRGAGGALVEKAKEHAREQGKRAVYIDCWTGGTGKLVPYYENFGFKVIQAFEVKRKDGSVWPGKLMRVDILTE</sequence>
<dbReference type="AlphaFoldDB" id="A0A0L0N0G8"/>
<dbReference type="InterPro" id="IPR016181">
    <property type="entry name" value="Acyl_CoA_acyltransferase"/>
</dbReference>
<protein>
    <recommendedName>
        <fullName evidence="1">N-acetyltransferase domain-containing protein</fullName>
    </recommendedName>
</protein>
<dbReference type="Pfam" id="PF00583">
    <property type="entry name" value="Acetyltransf_1"/>
    <property type="match status" value="1"/>
</dbReference>
<dbReference type="EMBL" id="LFRF01000035">
    <property type="protein sequence ID" value="KND87516.1"/>
    <property type="molecule type" value="Genomic_DNA"/>
</dbReference>
<dbReference type="GO" id="GO:0016747">
    <property type="term" value="F:acyltransferase activity, transferring groups other than amino-acyl groups"/>
    <property type="evidence" value="ECO:0007669"/>
    <property type="project" value="InterPro"/>
</dbReference>
<organism evidence="2 3">
    <name type="scientific">Tolypocladium ophioglossoides (strain CBS 100239)</name>
    <name type="common">Snaketongue truffleclub</name>
    <name type="synonym">Elaphocordyceps ophioglossoides</name>
    <dbReference type="NCBI Taxonomy" id="1163406"/>
    <lineage>
        <taxon>Eukaryota</taxon>
        <taxon>Fungi</taxon>
        <taxon>Dikarya</taxon>
        <taxon>Ascomycota</taxon>
        <taxon>Pezizomycotina</taxon>
        <taxon>Sordariomycetes</taxon>
        <taxon>Hypocreomycetidae</taxon>
        <taxon>Hypocreales</taxon>
        <taxon>Ophiocordycipitaceae</taxon>
        <taxon>Tolypocladium</taxon>
    </lineage>
</organism>
<proteinExistence type="predicted"/>
<dbReference type="Proteomes" id="UP000036947">
    <property type="component" value="Unassembled WGS sequence"/>
</dbReference>
<evidence type="ECO:0000313" key="2">
    <source>
        <dbReference type="EMBL" id="KND87516.1"/>
    </source>
</evidence>
<feature type="domain" description="N-acetyltransferase" evidence="1">
    <location>
        <begin position="64"/>
        <end position="223"/>
    </location>
</feature>
<accession>A0A0L0N0G8</accession>
<dbReference type="PROSITE" id="PS51186">
    <property type="entry name" value="GNAT"/>
    <property type="match status" value="1"/>
</dbReference>
<evidence type="ECO:0000259" key="1">
    <source>
        <dbReference type="PROSITE" id="PS51186"/>
    </source>
</evidence>
<gene>
    <name evidence="2" type="ORF">TOPH_07828</name>
</gene>
<dbReference type="InterPro" id="IPR000182">
    <property type="entry name" value="GNAT_dom"/>
</dbReference>